<gene>
    <name evidence="3" type="ORF">RSOLAG1IB_01615</name>
</gene>
<keyword evidence="2" id="KW-0812">Transmembrane</keyword>
<proteinExistence type="predicted"/>
<evidence type="ECO:0000256" key="2">
    <source>
        <dbReference type="SAM" id="Phobius"/>
    </source>
</evidence>
<dbReference type="AlphaFoldDB" id="A0A0B7FHD8"/>
<feature type="region of interest" description="Disordered" evidence="1">
    <location>
        <begin position="135"/>
        <end position="172"/>
    </location>
</feature>
<feature type="transmembrane region" description="Helical" evidence="2">
    <location>
        <begin position="242"/>
        <end position="267"/>
    </location>
</feature>
<accession>A0A0B7FHD8</accession>
<dbReference type="PANTHER" id="PTHR39466">
    <property type="entry name" value="RGS DOMAIN-CONTAINING PROTEIN"/>
    <property type="match status" value="1"/>
</dbReference>
<dbReference type="Proteomes" id="UP000059188">
    <property type="component" value="Unassembled WGS sequence"/>
</dbReference>
<sequence>MASYSRPPHYPYSFKALKDVPRRLFHPPRSEIKIGRVRSMSLTPLFQVKLADVLDGQHLPPLSRKDFEEYLLFVEHSPENLYFIQWYRDYVKAYNAWIQTQTPHSAPLAISWSRAKQTFFADDAHFKLNLSRESLEGLPNSTEPTQQPPPISSVSMSQEPSQGRPAGQSYPNPIALAKVKSEVEDMLRESLNRFVCGSCGNSGRARGLFGIALGVITLAIGLAPVLVSVLQGRGGRALRVAAIPVFWLGAWITIMSLHGVCILIFLFGDARQLYPYELARPKITSPIAKPQRATVSSSEGKSGNDPEKHGDVTKEVQLHVDLEQGHMGSYSSASTIGKQSRHYSTSSMGHSEHHTRGQSCELTAMASPQTVALSPASAHNLVPQPSIEARPVPSPQRWSFDFDALPSPAPNASANPDPWGSTIPTHSDRNFGTIPTFGPLTKVLNPIVTRAQWEIVVRSAIMGVVVAVILGAICLAVPARR</sequence>
<dbReference type="OrthoDB" id="3232309at2759"/>
<reference evidence="3 4" key="1">
    <citation type="submission" date="2014-11" db="EMBL/GenBank/DDBJ databases">
        <authorList>
            <person name="Wibberg Daniel"/>
        </authorList>
    </citation>
    <scope>NUCLEOTIDE SEQUENCE [LARGE SCALE GENOMIC DNA]</scope>
    <source>
        <strain evidence="3">Rhizoctonia solani AG1-IB 7/3/14</strain>
    </source>
</reference>
<dbReference type="EMBL" id="LN679101">
    <property type="protein sequence ID" value="CEL55603.1"/>
    <property type="molecule type" value="Genomic_DNA"/>
</dbReference>
<dbReference type="InterPro" id="IPR044926">
    <property type="entry name" value="RGS_subdomain_2"/>
</dbReference>
<dbReference type="Gene3D" id="1.10.167.10">
    <property type="entry name" value="Regulator of G-protein Signalling 4, domain 2"/>
    <property type="match status" value="1"/>
</dbReference>
<organism evidence="3 4">
    <name type="scientific">Thanatephorus cucumeris (strain AG1-IB / isolate 7/3/14)</name>
    <name type="common">Lettuce bottom rot fungus</name>
    <name type="synonym">Rhizoctonia solani</name>
    <dbReference type="NCBI Taxonomy" id="1108050"/>
    <lineage>
        <taxon>Eukaryota</taxon>
        <taxon>Fungi</taxon>
        <taxon>Dikarya</taxon>
        <taxon>Basidiomycota</taxon>
        <taxon>Agaricomycotina</taxon>
        <taxon>Agaricomycetes</taxon>
        <taxon>Cantharellales</taxon>
        <taxon>Ceratobasidiaceae</taxon>
        <taxon>Rhizoctonia</taxon>
        <taxon>Rhizoctonia solani AG-1</taxon>
    </lineage>
</organism>
<keyword evidence="2" id="KW-1133">Transmembrane helix</keyword>
<feature type="region of interest" description="Disordered" evidence="1">
    <location>
        <begin position="328"/>
        <end position="355"/>
    </location>
</feature>
<feature type="compositionally biased region" description="Polar residues" evidence="1">
    <location>
        <begin position="329"/>
        <end position="349"/>
    </location>
</feature>
<keyword evidence="2" id="KW-0472">Membrane</keyword>
<evidence type="ECO:0000313" key="4">
    <source>
        <dbReference type="Proteomes" id="UP000059188"/>
    </source>
</evidence>
<feature type="region of interest" description="Disordered" evidence="1">
    <location>
        <begin position="287"/>
        <end position="310"/>
    </location>
</feature>
<feature type="transmembrane region" description="Helical" evidence="2">
    <location>
        <begin position="455"/>
        <end position="477"/>
    </location>
</feature>
<evidence type="ECO:0008006" key="5">
    <source>
        <dbReference type="Google" id="ProtNLM"/>
    </source>
</evidence>
<name>A0A0B7FHD8_THACB</name>
<evidence type="ECO:0000256" key="1">
    <source>
        <dbReference type="SAM" id="MobiDB-lite"/>
    </source>
</evidence>
<dbReference type="PANTHER" id="PTHR39466:SF1">
    <property type="entry name" value="RGS DOMAIN-CONTAINING PROTEIN"/>
    <property type="match status" value="1"/>
</dbReference>
<evidence type="ECO:0000313" key="3">
    <source>
        <dbReference type="EMBL" id="CEL55603.1"/>
    </source>
</evidence>
<feature type="compositionally biased region" description="Polar residues" evidence="1">
    <location>
        <begin position="152"/>
        <end position="161"/>
    </location>
</feature>
<feature type="transmembrane region" description="Helical" evidence="2">
    <location>
        <begin position="208"/>
        <end position="230"/>
    </location>
</feature>
<protein>
    <recommendedName>
        <fullName evidence="5">RGS domain-containing protein</fullName>
    </recommendedName>
</protein>
<keyword evidence="4" id="KW-1185">Reference proteome</keyword>
<dbReference type="STRING" id="1108050.A0A0B7FHD8"/>